<organism evidence="1 2">
    <name type="scientific">Mikania micrantha</name>
    <name type="common">bitter vine</name>
    <dbReference type="NCBI Taxonomy" id="192012"/>
    <lineage>
        <taxon>Eukaryota</taxon>
        <taxon>Viridiplantae</taxon>
        <taxon>Streptophyta</taxon>
        <taxon>Embryophyta</taxon>
        <taxon>Tracheophyta</taxon>
        <taxon>Spermatophyta</taxon>
        <taxon>Magnoliopsida</taxon>
        <taxon>eudicotyledons</taxon>
        <taxon>Gunneridae</taxon>
        <taxon>Pentapetalae</taxon>
        <taxon>asterids</taxon>
        <taxon>campanulids</taxon>
        <taxon>Asterales</taxon>
        <taxon>Asteraceae</taxon>
        <taxon>Asteroideae</taxon>
        <taxon>Heliantheae alliance</taxon>
        <taxon>Eupatorieae</taxon>
        <taxon>Mikania</taxon>
    </lineage>
</organism>
<protein>
    <submittedName>
        <fullName evidence="1">Uncharacterized protein</fullName>
    </submittedName>
</protein>
<evidence type="ECO:0000313" key="2">
    <source>
        <dbReference type="Proteomes" id="UP000326396"/>
    </source>
</evidence>
<dbReference type="OrthoDB" id="10648544at2759"/>
<dbReference type="Proteomes" id="UP000326396">
    <property type="component" value="Linkage Group LG4"/>
</dbReference>
<dbReference type="EMBL" id="SZYD01000014">
    <property type="protein sequence ID" value="KAD4179646.1"/>
    <property type="molecule type" value="Genomic_DNA"/>
</dbReference>
<comment type="caution">
    <text evidence="1">The sequence shown here is derived from an EMBL/GenBank/DDBJ whole genome shotgun (WGS) entry which is preliminary data.</text>
</comment>
<accession>A0A5N6MZX7</accession>
<proteinExistence type="predicted"/>
<gene>
    <name evidence="1" type="ORF">E3N88_28237</name>
</gene>
<name>A0A5N6MZX7_9ASTR</name>
<keyword evidence="2" id="KW-1185">Reference proteome</keyword>
<evidence type="ECO:0000313" key="1">
    <source>
        <dbReference type="EMBL" id="KAD4179646.1"/>
    </source>
</evidence>
<sequence length="262" mass="30643">MEVKNLPPEVQEVIADLSLKERSLLNYKTFFHVALKNCGLFMKGISFHPDHPYLNVFLINNMNHFPKEGLCFLWYLFESFTIAMPFNSIKLLAYVLECQFEDFPEEQKNTLKMLEWFLLSTKWAQMMSSSSKKHCIVMFRRPNCLIPPTTLTQGKPLIFHGRTCFIHAWLDVNPSSGYFKLNYTKQWKEVRLALAAANNKYTDDISEDIMEDKHNWINSNPITKSWDEAIVEYSKNHLLGSKSDKMPEPLLTVNMKFDRAEV</sequence>
<reference evidence="1 2" key="1">
    <citation type="submission" date="2019-05" db="EMBL/GenBank/DDBJ databases">
        <title>Mikania micrantha, genome provides insights into the molecular mechanism of rapid growth.</title>
        <authorList>
            <person name="Liu B."/>
        </authorList>
    </citation>
    <scope>NUCLEOTIDE SEQUENCE [LARGE SCALE GENOMIC DNA]</scope>
    <source>
        <strain evidence="1">NLD-2019</strain>
        <tissue evidence="1">Leaf</tissue>
    </source>
</reference>
<dbReference type="AlphaFoldDB" id="A0A5N6MZX7"/>